<evidence type="ECO:0000256" key="2">
    <source>
        <dbReference type="ARBA" id="ARBA00023315"/>
    </source>
</evidence>
<dbReference type="Pfam" id="PF13302">
    <property type="entry name" value="Acetyltransf_3"/>
    <property type="match status" value="1"/>
</dbReference>
<accession>A0A3M8C9V3</accession>
<feature type="domain" description="N-acetyltransferase" evidence="4">
    <location>
        <begin position="3"/>
        <end position="168"/>
    </location>
</feature>
<evidence type="ECO:0000313" key="6">
    <source>
        <dbReference type="Proteomes" id="UP000282028"/>
    </source>
</evidence>
<dbReference type="GO" id="GO:0005737">
    <property type="term" value="C:cytoplasm"/>
    <property type="evidence" value="ECO:0007669"/>
    <property type="project" value="TreeGrafter"/>
</dbReference>
<dbReference type="OrthoDB" id="9801656at2"/>
<dbReference type="Gene3D" id="3.40.630.30">
    <property type="match status" value="1"/>
</dbReference>
<evidence type="ECO:0000313" key="5">
    <source>
        <dbReference type="EMBL" id="RNB72283.1"/>
    </source>
</evidence>
<dbReference type="Proteomes" id="UP000282028">
    <property type="component" value="Unassembled WGS sequence"/>
</dbReference>
<sequence>MQIKIELVAQDDATKLFEFECQNRVFFEKWVPTRGEAYYEFDSFCHILSNLLQDQAEGKDYFHLIRDEHGTILGRINIVDIQVIDSVKSGHIGYRIGESHRGRGIASDAVRLLVQKAVEEYDITLLYAKTTMNNLASQKVLEKNHFLFVTTDHDQNESEPFRHYVWNA</sequence>
<organism evidence="5 6">
    <name type="scientific">Brevibacillus invocatus</name>
    <dbReference type="NCBI Taxonomy" id="173959"/>
    <lineage>
        <taxon>Bacteria</taxon>
        <taxon>Bacillati</taxon>
        <taxon>Bacillota</taxon>
        <taxon>Bacilli</taxon>
        <taxon>Bacillales</taxon>
        <taxon>Paenibacillaceae</taxon>
        <taxon>Brevibacillus</taxon>
    </lineage>
</organism>
<keyword evidence="2" id="KW-0012">Acyltransferase</keyword>
<reference evidence="5 6" key="1">
    <citation type="submission" date="2018-10" db="EMBL/GenBank/DDBJ databases">
        <title>Phylogenomics of Brevibacillus.</title>
        <authorList>
            <person name="Dunlap C."/>
        </authorList>
    </citation>
    <scope>NUCLEOTIDE SEQUENCE [LARGE SCALE GENOMIC DNA]</scope>
    <source>
        <strain evidence="5 6">JCM 12215</strain>
    </source>
</reference>
<dbReference type="GO" id="GO:0008999">
    <property type="term" value="F:protein-N-terminal-alanine acetyltransferase activity"/>
    <property type="evidence" value="ECO:0007669"/>
    <property type="project" value="TreeGrafter"/>
</dbReference>
<evidence type="ECO:0000256" key="1">
    <source>
        <dbReference type="ARBA" id="ARBA00022679"/>
    </source>
</evidence>
<keyword evidence="1 5" id="KW-0808">Transferase</keyword>
<keyword evidence="6" id="KW-1185">Reference proteome</keyword>
<dbReference type="PROSITE" id="PS51186">
    <property type="entry name" value="GNAT"/>
    <property type="match status" value="1"/>
</dbReference>
<dbReference type="InterPro" id="IPR016181">
    <property type="entry name" value="Acyl_CoA_acyltransferase"/>
</dbReference>
<dbReference type="EMBL" id="RHHR01000026">
    <property type="protein sequence ID" value="RNB72283.1"/>
    <property type="molecule type" value="Genomic_DNA"/>
</dbReference>
<name>A0A3M8C9V3_9BACL</name>
<proteinExistence type="inferred from homology"/>
<gene>
    <name evidence="5" type="ORF">EDM52_14100</name>
</gene>
<dbReference type="PANTHER" id="PTHR43792:SF8">
    <property type="entry name" value="[RIBOSOMAL PROTEIN US5]-ALANINE N-ACETYLTRANSFERASE"/>
    <property type="match status" value="1"/>
</dbReference>
<dbReference type="SUPFAM" id="SSF55729">
    <property type="entry name" value="Acyl-CoA N-acyltransferases (Nat)"/>
    <property type="match status" value="1"/>
</dbReference>
<evidence type="ECO:0000256" key="3">
    <source>
        <dbReference type="ARBA" id="ARBA00038502"/>
    </source>
</evidence>
<dbReference type="AlphaFoldDB" id="A0A3M8C9V3"/>
<dbReference type="PANTHER" id="PTHR43792">
    <property type="entry name" value="GNAT FAMILY, PUTATIVE (AFU_ORTHOLOGUE AFUA_3G00765)-RELATED-RELATED"/>
    <property type="match status" value="1"/>
</dbReference>
<dbReference type="InterPro" id="IPR000182">
    <property type="entry name" value="GNAT_dom"/>
</dbReference>
<comment type="similarity">
    <text evidence="3">Belongs to the acetyltransferase family. RimJ subfamily.</text>
</comment>
<comment type="caution">
    <text evidence="5">The sequence shown here is derived from an EMBL/GenBank/DDBJ whole genome shotgun (WGS) entry which is preliminary data.</text>
</comment>
<dbReference type="RefSeq" id="WP_122909617.1">
    <property type="nucleotide sequence ID" value="NZ_CBCSBE010000002.1"/>
</dbReference>
<dbReference type="InterPro" id="IPR051531">
    <property type="entry name" value="N-acetyltransferase"/>
</dbReference>
<protein>
    <submittedName>
        <fullName evidence="5">N-acetyltransferase</fullName>
    </submittedName>
</protein>
<evidence type="ECO:0000259" key="4">
    <source>
        <dbReference type="PROSITE" id="PS51186"/>
    </source>
</evidence>